<dbReference type="InterPro" id="IPR012675">
    <property type="entry name" value="Beta-grasp_dom_sf"/>
</dbReference>
<reference evidence="18" key="1">
    <citation type="submission" date="2016-03" db="EMBL/GenBank/DDBJ databases">
        <title>Mechanisms controlling the formation of the plant cell surface in tip-growing cells are functionally conserved among land plants.</title>
        <authorList>
            <person name="Honkanen S."/>
            <person name="Jones V.A."/>
            <person name="Morieri G."/>
            <person name="Champion C."/>
            <person name="Hetherington A.J."/>
            <person name="Kelly S."/>
            <person name="Saint-Marcoux D."/>
            <person name="Proust H."/>
            <person name="Prescott H."/>
            <person name="Dolan L."/>
        </authorList>
    </citation>
    <scope>NUCLEOTIDE SEQUENCE [LARGE SCALE GENOMIC DNA]</scope>
    <source>
        <tissue evidence="18">Whole gametophyte</tissue>
    </source>
</reference>
<evidence type="ECO:0000256" key="3">
    <source>
        <dbReference type="ARBA" id="ARBA00022505"/>
    </source>
</evidence>
<dbReference type="PANTHER" id="PTHR11908:SF163">
    <property type="entry name" value="XANTHINE DEHYDROGENASE"/>
    <property type="match status" value="1"/>
</dbReference>
<dbReference type="CDD" id="cd00207">
    <property type="entry name" value="fer2"/>
    <property type="match status" value="1"/>
</dbReference>
<evidence type="ECO:0000259" key="17">
    <source>
        <dbReference type="PROSITE" id="PS51387"/>
    </source>
</evidence>
<feature type="region of interest" description="Disordered" evidence="15">
    <location>
        <begin position="1"/>
        <end position="130"/>
    </location>
</feature>
<proteinExistence type="inferred from homology"/>
<feature type="region of interest" description="Disordered" evidence="15">
    <location>
        <begin position="163"/>
        <end position="230"/>
    </location>
</feature>
<evidence type="ECO:0000256" key="10">
    <source>
        <dbReference type="ARBA" id="ARBA00023014"/>
    </source>
</evidence>
<dbReference type="Gene3D" id="3.30.390.50">
    <property type="entry name" value="CO dehydrogenase flavoprotein, C-terminal domain"/>
    <property type="match status" value="1"/>
</dbReference>
<keyword evidence="7 13" id="KW-0274">FAD</keyword>
<evidence type="ECO:0000256" key="12">
    <source>
        <dbReference type="PIRSR" id="PIRSR000127-1"/>
    </source>
</evidence>
<feature type="binding site" evidence="14">
    <location>
        <position position="424"/>
    </location>
    <ligand>
        <name>[2Fe-2S] cluster</name>
        <dbReference type="ChEBI" id="CHEBI:190135"/>
        <label>2</label>
    </ligand>
</feature>
<dbReference type="InterPro" id="IPR001041">
    <property type="entry name" value="2Fe-2S_ferredoxin-type"/>
</dbReference>
<feature type="compositionally biased region" description="Basic and acidic residues" evidence="15">
    <location>
        <begin position="54"/>
        <end position="67"/>
    </location>
</feature>
<dbReference type="Gene3D" id="1.10.150.120">
    <property type="entry name" value="[2Fe-2S]-binding domain"/>
    <property type="match status" value="1"/>
</dbReference>
<dbReference type="GO" id="GO:0071949">
    <property type="term" value="F:FAD binding"/>
    <property type="evidence" value="ECO:0007669"/>
    <property type="project" value="InterPro"/>
</dbReference>
<evidence type="ECO:0000256" key="11">
    <source>
        <dbReference type="ARBA" id="ARBA00034078"/>
    </source>
</evidence>
<dbReference type="Gene3D" id="3.10.20.30">
    <property type="match status" value="1"/>
</dbReference>
<feature type="binding site" evidence="14">
    <location>
        <position position="461"/>
    </location>
    <ligand>
        <name>[2Fe-2S] cluster</name>
        <dbReference type="ChEBI" id="CHEBI:190135"/>
        <label>2</label>
    </ligand>
</feature>
<feature type="binding site" evidence="14">
    <location>
        <position position="427"/>
    </location>
    <ligand>
        <name>[2Fe-2S] cluster</name>
        <dbReference type="ChEBI" id="CHEBI:190135"/>
        <label>2</label>
    </ligand>
</feature>
<dbReference type="Pfam" id="PF01799">
    <property type="entry name" value="Fer2_2"/>
    <property type="match status" value="1"/>
</dbReference>
<name>A0A176VDZ4_MARPO</name>
<keyword evidence="8" id="KW-0560">Oxidoreductase</keyword>
<keyword evidence="3 14" id="KW-0500">Molybdenum</keyword>
<feature type="domain" description="2Fe-2S ferredoxin-type" evidence="16">
    <location>
        <begin position="312"/>
        <end position="402"/>
    </location>
</feature>
<dbReference type="Pfam" id="PF02738">
    <property type="entry name" value="MoCoBD_1"/>
    <property type="match status" value="1"/>
</dbReference>
<dbReference type="InterPro" id="IPR046867">
    <property type="entry name" value="AldOxase/xan_DH_MoCoBD2"/>
</dbReference>
<dbReference type="GO" id="GO:0005506">
    <property type="term" value="F:iron ion binding"/>
    <property type="evidence" value="ECO:0007669"/>
    <property type="project" value="InterPro"/>
</dbReference>
<dbReference type="Gene3D" id="3.30.43.10">
    <property type="entry name" value="Uridine Diphospho-n-acetylenolpyruvylglucosamine Reductase, domain 2"/>
    <property type="match status" value="1"/>
</dbReference>
<dbReference type="InterPro" id="IPR000674">
    <property type="entry name" value="Ald_Oxase/Xan_DH_a/b"/>
</dbReference>
<dbReference type="SMART" id="SM01008">
    <property type="entry name" value="Ald_Xan_dh_C"/>
    <property type="match status" value="1"/>
</dbReference>
<dbReference type="Pfam" id="PF00941">
    <property type="entry name" value="FAD_binding_5"/>
    <property type="match status" value="1"/>
</dbReference>
<dbReference type="PANTHER" id="PTHR11908">
    <property type="entry name" value="XANTHINE DEHYDROGENASE"/>
    <property type="match status" value="1"/>
</dbReference>
<gene>
    <name evidence="18" type="ORF">AXG93_2062s1000</name>
</gene>
<dbReference type="PROSITE" id="PS51085">
    <property type="entry name" value="2FE2S_FER_2"/>
    <property type="match status" value="1"/>
</dbReference>
<feature type="binding site" evidence="14">
    <location>
        <position position="384"/>
    </location>
    <ligand>
        <name>[2Fe-2S] cluster</name>
        <dbReference type="ChEBI" id="CHEBI:190135"/>
        <label>1</label>
    </ligand>
</feature>
<comment type="cofactor">
    <cofactor evidence="11">
        <name>[2Fe-2S] cluster</name>
        <dbReference type="ChEBI" id="CHEBI:190135"/>
    </cofactor>
</comment>
<evidence type="ECO:0000259" key="16">
    <source>
        <dbReference type="PROSITE" id="PS51085"/>
    </source>
</evidence>
<comment type="cofactor">
    <cofactor evidence="14">
        <name>[2Fe-2S] cluster</name>
        <dbReference type="ChEBI" id="CHEBI:190135"/>
    </cofactor>
    <text evidence="14">Binds 2 [2Fe-2S] clusters.</text>
</comment>
<evidence type="ECO:0000256" key="14">
    <source>
        <dbReference type="PIRSR" id="PIRSR000127-3"/>
    </source>
</evidence>
<dbReference type="InterPro" id="IPR002888">
    <property type="entry name" value="2Fe-2S-bd"/>
</dbReference>
<dbReference type="PROSITE" id="PS00197">
    <property type="entry name" value="2FE2S_FER_1"/>
    <property type="match status" value="1"/>
</dbReference>
<dbReference type="GO" id="GO:0016491">
    <property type="term" value="F:oxidoreductase activity"/>
    <property type="evidence" value="ECO:0007669"/>
    <property type="project" value="UniProtKB-KW"/>
</dbReference>
<evidence type="ECO:0000256" key="8">
    <source>
        <dbReference type="ARBA" id="ARBA00023002"/>
    </source>
</evidence>
<evidence type="ECO:0000256" key="2">
    <source>
        <dbReference type="ARBA" id="ARBA00006849"/>
    </source>
</evidence>
<evidence type="ECO:0000256" key="1">
    <source>
        <dbReference type="ARBA" id="ARBA00001974"/>
    </source>
</evidence>
<keyword evidence="5 14" id="KW-0001">2Fe-2S</keyword>
<dbReference type="InterPro" id="IPR036884">
    <property type="entry name" value="2Fe-2S-bd_dom_sf"/>
</dbReference>
<dbReference type="PIRSF" id="PIRSF000127">
    <property type="entry name" value="Xanthine_DH"/>
    <property type="match status" value="1"/>
</dbReference>
<evidence type="ECO:0000256" key="13">
    <source>
        <dbReference type="PIRSR" id="PIRSR000127-2"/>
    </source>
</evidence>
<dbReference type="SUPFAM" id="SSF54665">
    <property type="entry name" value="CO dehydrogenase molybdoprotein N-domain-like"/>
    <property type="match status" value="1"/>
</dbReference>
<keyword evidence="10 14" id="KW-0411">Iron-sulfur</keyword>
<evidence type="ECO:0008006" key="20">
    <source>
        <dbReference type="Google" id="ProtNLM"/>
    </source>
</evidence>
<dbReference type="Proteomes" id="UP000077202">
    <property type="component" value="Unassembled WGS sequence"/>
</dbReference>
<feature type="compositionally biased region" description="Basic and acidic residues" evidence="15">
    <location>
        <begin position="12"/>
        <end position="25"/>
    </location>
</feature>
<dbReference type="InterPro" id="IPR008274">
    <property type="entry name" value="AldOxase/xan_DH_MoCoBD1"/>
</dbReference>
<dbReference type="InterPro" id="IPR037165">
    <property type="entry name" value="AldOxase/xan_DH_Mopterin-bd_sf"/>
</dbReference>
<dbReference type="EMBL" id="LVLJ01003929">
    <property type="protein sequence ID" value="OAE19089.1"/>
    <property type="molecule type" value="Genomic_DNA"/>
</dbReference>
<keyword evidence="4" id="KW-0285">Flavoprotein</keyword>
<dbReference type="Gene3D" id="3.30.365.10">
    <property type="entry name" value="Aldehyde oxidase/xanthine dehydrogenase, molybdopterin binding domain"/>
    <property type="match status" value="4"/>
</dbReference>
<dbReference type="SUPFAM" id="SSF47741">
    <property type="entry name" value="CO dehydrogenase ISP C-domain like"/>
    <property type="match status" value="1"/>
</dbReference>
<dbReference type="SUPFAM" id="SSF56176">
    <property type="entry name" value="FAD-binding/transporter-associated domain-like"/>
    <property type="match status" value="1"/>
</dbReference>
<feature type="binding site" evidence="13">
    <location>
        <begin position="633"/>
        <end position="637"/>
    </location>
    <ligand>
        <name>FAD</name>
        <dbReference type="ChEBI" id="CHEBI:57692"/>
    </ligand>
</feature>
<evidence type="ECO:0000313" key="18">
    <source>
        <dbReference type="EMBL" id="OAE19089.1"/>
    </source>
</evidence>
<dbReference type="InterPro" id="IPR005107">
    <property type="entry name" value="CO_DH_flav_C"/>
</dbReference>
<feature type="binding site" evidence="14">
    <location>
        <position position="1205"/>
    </location>
    <ligand>
        <name>Mo-molybdopterin</name>
        <dbReference type="ChEBI" id="CHEBI:71302"/>
    </ligand>
    <ligandPart>
        <name>Mo</name>
        <dbReference type="ChEBI" id="CHEBI:28685"/>
    </ligandPart>
</feature>
<dbReference type="SUPFAM" id="SSF56003">
    <property type="entry name" value="Molybdenum cofactor-binding domain"/>
    <property type="match status" value="1"/>
</dbReference>
<dbReference type="InterPro" id="IPR036010">
    <property type="entry name" value="2Fe-2S_ferredoxin-like_sf"/>
</dbReference>
<keyword evidence="19" id="KW-1185">Reference proteome</keyword>
<feature type="compositionally biased region" description="Basic residues" evidence="15">
    <location>
        <begin position="86"/>
        <end position="101"/>
    </location>
</feature>
<dbReference type="GO" id="GO:0051537">
    <property type="term" value="F:2 iron, 2 sulfur cluster binding"/>
    <property type="evidence" value="ECO:0007669"/>
    <property type="project" value="UniProtKB-KW"/>
</dbReference>
<organism evidence="18 19">
    <name type="scientific">Marchantia polymorpha subsp. ruderalis</name>
    <dbReference type="NCBI Taxonomy" id="1480154"/>
    <lineage>
        <taxon>Eukaryota</taxon>
        <taxon>Viridiplantae</taxon>
        <taxon>Streptophyta</taxon>
        <taxon>Embryophyta</taxon>
        <taxon>Marchantiophyta</taxon>
        <taxon>Marchantiopsida</taxon>
        <taxon>Marchantiidae</taxon>
        <taxon>Marchantiales</taxon>
        <taxon>Marchantiaceae</taxon>
        <taxon>Marchantia</taxon>
    </lineage>
</organism>
<feature type="compositionally biased region" description="Basic and acidic residues" evidence="15">
    <location>
        <begin position="207"/>
        <end position="230"/>
    </location>
</feature>
<dbReference type="PROSITE" id="PS51387">
    <property type="entry name" value="FAD_PCMH"/>
    <property type="match status" value="1"/>
</dbReference>
<feature type="compositionally biased region" description="Basic and acidic residues" evidence="15">
    <location>
        <begin position="169"/>
        <end position="179"/>
    </location>
</feature>
<dbReference type="Pfam" id="PF00111">
    <property type="entry name" value="Fer2"/>
    <property type="match status" value="1"/>
</dbReference>
<dbReference type="Pfam" id="PF20256">
    <property type="entry name" value="MoCoBD_2"/>
    <property type="match status" value="1"/>
</dbReference>
<dbReference type="InterPro" id="IPR006058">
    <property type="entry name" value="2Fe2S_fd_BS"/>
</dbReference>
<comment type="cofactor">
    <cofactor evidence="1 13">
        <name>FAD</name>
        <dbReference type="ChEBI" id="CHEBI:57692"/>
    </cofactor>
</comment>
<keyword evidence="9 14" id="KW-0408">Iron</keyword>
<dbReference type="Gene3D" id="3.90.1170.50">
    <property type="entry name" value="Aldehyde oxidase/xanthine dehydrogenase, a/b hammerhead"/>
    <property type="match status" value="1"/>
</dbReference>
<dbReference type="Pfam" id="PF01315">
    <property type="entry name" value="Ald_Xan_dh_C"/>
    <property type="match status" value="1"/>
</dbReference>
<dbReference type="Pfam" id="PF03450">
    <property type="entry name" value="CO_deh_flav_C"/>
    <property type="match status" value="1"/>
</dbReference>
<accession>A0A176VDZ4</accession>
<dbReference type="InterPro" id="IPR016166">
    <property type="entry name" value="FAD-bd_PCMH"/>
</dbReference>
<comment type="cofactor">
    <cofactor evidence="14">
        <name>Mo-molybdopterin</name>
        <dbReference type="ChEBI" id="CHEBI:71302"/>
    </cofactor>
    <text evidence="14">Binds 1 Mo-molybdopterin (Mo-MPT) cofactor per subunit.</text>
</comment>
<feature type="binding site" evidence="13">
    <location>
        <position position="646"/>
    </location>
    <ligand>
        <name>FAD</name>
        <dbReference type="ChEBI" id="CHEBI:57692"/>
    </ligand>
</feature>
<feature type="binding site" evidence="13">
    <location>
        <position position="709"/>
    </location>
    <ligand>
        <name>FAD</name>
        <dbReference type="ChEBI" id="CHEBI:57692"/>
    </ligand>
</feature>
<feature type="binding site" evidence="14">
    <location>
        <position position="1043"/>
    </location>
    <ligand>
        <name>Mo-molybdopterin</name>
        <dbReference type="ChEBI" id="CHEBI:71302"/>
    </ligand>
    <ligandPart>
        <name>Mo</name>
        <dbReference type="ChEBI" id="CHEBI:28685"/>
    </ligandPart>
</feature>
<feature type="domain" description="FAD-binding PCMH-type" evidence="17">
    <location>
        <begin position="520"/>
        <end position="701"/>
    </location>
</feature>
<evidence type="ECO:0000256" key="15">
    <source>
        <dbReference type="SAM" id="MobiDB-lite"/>
    </source>
</evidence>
<feature type="binding site" evidence="14">
    <location>
        <position position="359"/>
    </location>
    <ligand>
        <name>[2Fe-2S] cluster</name>
        <dbReference type="ChEBI" id="CHEBI:190135"/>
        <label>1</label>
    </ligand>
</feature>
<evidence type="ECO:0000256" key="7">
    <source>
        <dbReference type="ARBA" id="ARBA00022827"/>
    </source>
</evidence>
<dbReference type="InterPro" id="IPR036318">
    <property type="entry name" value="FAD-bd_PCMH-like_sf"/>
</dbReference>
<evidence type="ECO:0000313" key="19">
    <source>
        <dbReference type="Proteomes" id="UP000077202"/>
    </source>
</evidence>
<comment type="caution">
    <text evidence="18">The sequence shown here is derived from an EMBL/GenBank/DDBJ whole genome shotgun (WGS) entry which is preliminary data.</text>
</comment>
<feature type="binding site" evidence="14">
    <location>
        <position position="356"/>
    </location>
    <ligand>
        <name>[2Fe-2S] cluster</name>
        <dbReference type="ChEBI" id="CHEBI:190135"/>
        <label>1</label>
    </ligand>
</feature>
<dbReference type="InterPro" id="IPR002346">
    <property type="entry name" value="Mopterin_DH_FAD-bd"/>
</dbReference>
<protein>
    <recommendedName>
        <fullName evidence="20">FAD-binding PCMH-type domain-containing protein</fullName>
    </recommendedName>
</protein>
<dbReference type="InterPro" id="IPR016169">
    <property type="entry name" value="FAD-bd_PCMH_sub2"/>
</dbReference>
<dbReference type="Gene3D" id="3.30.465.10">
    <property type="match status" value="1"/>
</dbReference>
<dbReference type="SUPFAM" id="SSF55447">
    <property type="entry name" value="CO dehydrogenase flavoprotein C-terminal domain-like"/>
    <property type="match status" value="1"/>
</dbReference>
<evidence type="ECO:0000256" key="9">
    <source>
        <dbReference type="ARBA" id="ARBA00023004"/>
    </source>
</evidence>
<dbReference type="InterPro" id="IPR016208">
    <property type="entry name" value="Ald_Oxase/xanthine_DH-like"/>
</dbReference>
<feature type="binding site" evidence="14">
    <location>
        <position position="351"/>
    </location>
    <ligand>
        <name>[2Fe-2S] cluster</name>
        <dbReference type="ChEBI" id="CHEBI:190135"/>
        <label>1</label>
    </ligand>
</feature>
<dbReference type="InterPro" id="IPR036856">
    <property type="entry name" value="Ald_Oxase/Xan_DH_a/b_sf"/>
</dbReference>
<dbReference type="SUPFAM" id="SSF54292">
    <property type="entry name" value="2Fe-2S ferredoxin-like"/>
    <property type="match status" value="1"/>
</dbReference>
<feature type="binding site" evidence="14">
    <location>
        <position position="1375"/>
    </location>
    <ligand>
        <name>Mo-molybdopterin</name>
        <dbReference type="ChEBI" id="CHEBI:71302"/>
    </ligand>
    <ligandPart>
        <name>Mo</name>
        <dbReference type="ChEBI" id="CHEBI:28685"/>
    </ligandPart>
</feature>
<comment type="similarity">
    <text evidence="2">Belongs to the xanthine dehydrogenase family.</text>
</comment>
<dbReference type="InterPro" id="IPR036683">
    <property type="entry name" value="CO_DH_flav_C_dom_sf"/>
</dbReference>
<dbReference type="InterPro" id="IPR016167">
    <property type="entry name" value="FAD-bd_PCMH_sub1"/>
</dbReference>
<feature type="binding site" evidence="14">
    <location>
        <position position="459"/>
    </location>
    <ligand>
        <name>[2Fe-2S] cluster</name>
        <dbReference type="ChEBI" id="CHEBI:190135"/>
        <label>2</label>
    </ligand>
</feature>
<evidence type="ECO:0000256" key="6">
    <source>
        <dbReference type="ARBA" id="ARBA00022723"/>
    </source>
</evidence>
<evidence type="ECO:0000256" key="4">
    <source>
        <dbReference type="ARBA" id="ARBA00022630"/>
    </source>
</evidence>
<sequence length="1612" mass="175764">MASASQQLALGYKEHGRPLGQERRWQTAVAPRPGAPNSRASRVTGERNGSNRARVTESVKSVREARRPIQRIGAASRPGPESTPRSQRRTHRLPPRRRGPGQKRESGRLKRQKRQRSQRPTTTQARLTLGLRDCRGRRYVLARRQRGTRATSFVARVASRLVDSTSTNENERERERADEDSSAIRGRLDPSSRWGPRHRQIHVAGQADRRTHGQTDRHPLRDGAGVREDPLRARAATLESSAGGSSGRIRALDCAESCEIEIHGLETEQAVSQSCALILKEIPRGREGGREDWVIWGGDAMPGMDEVEENETQVRFVLNGELVSVENADPRQCLGDYLRQDRGLKGLQMPCRQGGCGACTVLVSSPEFGSAAANAPVHRIVNSCLRPLCSVDGMVVTTVEGVGTTKKGLHPVQEQLMQSNGSQCGFCTPGMVMSMYGLLKDNPNPTPQQVENGIDGNLCRCTGYRPILDAFQTFSCESTQSKSRGCEGRSGGCDGRVPLDIEECGSRRELCGGELTKLTCSKGGHTWIRATSLSQLYKLLRSTKCSGGVRMVRGNTTTGIYPPPKAKVLIDISRVPELTKVTVTQSQIVIGGAATITDLMVVLENNIDLSPTFPPLLAHLQRVAHPQVRNVGSVAGNLVLCNLHGDFTSDIATIFMAAEVRLRLGMADTFGTEETVGLWEFFQMSLQGVVIIEIHLPYGTYQTQFKSYKVALRKVNAHALLNAAFKFDMEKSTGVCTRPPVIVYGGVKPHPVRAYRTEAFLDGKCCYNQEVLRQAYSILSSEMVFDPALGRTGYKATLLASFFYKGMLALRPPGSVPPRMRSAVFNEERQISTGQVSFDEGDPALYPVSKPYSKSSAALQVTGEAVYLDDVDYAGELHSTLVVATVASAQIKHIDPTRALAKKGVVSFLSAASIAADGYCNLASEDEEVFASTQVKYYGQALGLIVATSKEIADAASKLVDVTYTDQKPPILTIEDAMTADSWFSERGADFKYGSTEEAFKEADVIIEGEVSTGHQYHFHLETQRALCIPGEDHTLKVYSSTQNPSLVKFMPHLTFLEQNARHVIQHCVGVGLNKPQQKIEVVVKRVGGAYGAKIYRSTAVAMACSYAADKLQKPVRLVLDIATNMQSVGARSPYLCKYKVGAQKDGLIKAIQLLIYNNTGAHFDFDYPAMDTLVVWMDCAYKIPNWTLVGKLAKTNLPAMTYMRGPGFVEMLFMVETAIEHTATVLNIRPDIVREMIMYVDGDRTHQNQLLPTCNVKHIFATLKKSSDYEQRMQQVEEFNINNQWVKRGIGMVPCKFVGYYDSQAHTALVNIYPDGSISIHGSGVEVGQGLDIKIAQVAAMALGSLSKNGINPQDIRIFPTTTIVANNTVSTGGSVTSELAAGAVLDACNQILKKLKVVADKLENANGEKPTWVELINTAAASFTDLQARGRFCAGPGKDGAFEYLAFGAGATEVEVDCLTGEVKVLRSDLLLDCGKSLNPAVDIGQVQGAYVQGLGYFLHEEFLFDRDSGKLLTDGTWEYKPPSSKDIPLDLRASLLENSGNSSGVLRSKFSGEPPYGLAASALFAVRRAVAAARTEFGVNGYCSLSAPATVENVMLAAGLSNSSMFNLK</sequence>
<feature type="active site" description="Proton acceptor" evidence="12">
    <location>
        <position position="1556"/>
    </location>
</feature>
<evidence type="ECO:0000256" key="5">
    <source>
        <dbReference type="ARBA" id="ARBA00022714"/>
    </source>
</evidence>
<dbReference type="SMART" id="SM01092">
    <property type="entry name" value="CO_deh_flav_C"/>
    <property type="match status" value="1"/>
</dbReference>
<keyword evidence="6 14" id="KW-0479">Metal-binding</keyword>